<sequence>MSNPQMLKELTDLKNSSFGKPYPRHGLKLLYWFANEFMFFNNNNKMCCQYNPRNKFYGFHRFKNKEDKNGVKLLPDVNLTYYVVGNLNSEGADELPDYVREDYSCFRKDNNMDRIIVSVEDQCIESVYVTEHSDRTDFNKEATYCISKEIFMIMRELTLEEFLLKTGYSSSQVEYGQRAGISRPQEDNSQRTWFSRPQEDNGQSTGISRPQEDNSQGIWFSRPQVDNGQRTGISRPQEDNSQRTGISRPQEDKSLRSWLSRPQEDNGQRTRISRTKEDNGQKTRISRPQEENSQRTRISRPQEDNSQRTRISRHQEDNSQRTRISRSQDDNSQRTGTPRPQKDKGQRTWFSRKQESTNPSSQEDDVTNLFDDNESTNCCRCVIL</sequence>
<keyword evidence="2" id="KW-1185">Reference proteome</keyword>
<reference evidence="3" key="2">
    <citation type="submission" date="2025-08" db="UniProtKB">
        <authorList>
            <consortium name="RefSeq"/>
        </authorList>
    </citation>
    <scope>IDENTIFICATION</scope>
    <source>
        <tissue evidence="3">Blood</tissue>
    </source>
</reference>
<dbReference type="RefSeq" id="XP_017318866.2">
    <property type="nucleotide sequence ID" value="XM_017463377.2"/>
</dbReference>
<reference evidence="2" key="1">
    <citation type="journal article" date="2016" name="Nat. Commun.">
        <title>The channel catfish genome sequence provides insights into the evolution of scale formation in teleosts.</title>
        <authorList>
            <person name="Liu Z."/>
            <person name="Liu S."/>
            <person name="Yao J."/>
            <person name="Bao L."/>
            <person name="Zhang J."/>
            <person name="Li Y."/>
            <person name="Jiang C."/>
            <person name="Sun L."/>
            <person name="Wang R."/>
            <person name="Zhang Y."/>
            <person name="Zhou T."/>
            <person name="Zeng Q."/>
            <person name="Fu Q."/>
            <person name="Gao S."/>
            <person name="Li N."/>
            <person name="Koren S."/>
            <person name="Jiang Y."/>
            <person name="Zimin A."/>
            <person name="Xu P."/>
            <person name="Phillippy A.M."/>
            <person name="Geng X."/>
            <person name="Song L."/>
            <person name="Sun F."/>
            <person name="Li C."/>
            <person name="Wang X."/>
            <person name="Chen A."/>
            <person name="Jin Y."/>
            <person name="Yuan Z."/>
            <person name="Yang Y."/>
            <person name="Tan S."/>
            <person name="Peatman E."/>
            <person name="Lu J."/>
            <person name="Qin Z."/>
            <person name="Dunham R."/>
            <person name="Li Z."/>
            <person name="Sonstegard T."/>
            <person name="Feng J."/>
            <person name="Danzmann R.G."/>
            <person name="Schroeder S."/>
            <person name="Scheffler B."/>
            <person name="Duke M.V."/>
            <person name="Ballard L."/>
            <person name="Kucuktas H."/>
            <person name="Kaltenboeck L."/>
            <person name="Liu H."/>
            <person name="Armbruster J."/>
            <person name="Xie Y."/>
            <person name="Kirby M.L."/>
            <person name="Tian Y."/>
            <person name="Flanagan M.E."/>
            <person name="Mu W."/>
            <person name="Waldbieser G.C."/>
        </authorList>
    </citation>
    <scope>NUCLEOTIDE SEQUENCE [LARGE SCALE GENOMIC DNA]</scope>
    <source>
        <strain evidence="2">SDA103</strain>
    </source>
</reference>
<dbReference type="PANTHER" id="PTHR38706">
    <property type="entry name" value="SI:CH211-198C19.1-RELATED"/>
    <property type="match status" value="1"/>
</dbReference>
<dbReference type="OrthoDB" id="8961033at2759"/>
<feature type="compositionally biased region" description="Basic and acidic residues" evidence="1">
    <location>
        <begin position="262"/>
        <end position="332"/>
    </location>
</feature>
<feature type="region of interest" description="Disordered" evidence="1">
    <location>
        <begin position="176"/>
        <end position="371"/>
    </location>
</feature>
<name>A0A2D0QMC4_ICTPU</name>
<evidence type="ECO:0000313" key="2">
    <source>
        <dbReference type="Proteomes" id="UP000221080"/>
    </source>
</evidence>
<dbReference type="KEGG" id="ipu:108263007"/>
<evidence type="ECO:0000256" key="1">
    <source>
        <dbReference type="SAM" id="MobiDB-lite"/>
    </source>
</evidence>
<feature type="compositionally biased region" description="Polar residues" evidence="1">
    <location>
        <begin position="348"/>
        <end position="361"/>
    </location>
</feature>
<feature type="compositionally biased region" description="Acidic residues" evidence="1">
    <location>
        <begin position="362"/>
        <end position="371"/>
    </location>
</feature>
<proteinExistence type="predicted"/>
<dbReference type="AlphaFoldDB" id="A0A2D0QMC4"/>
<dbReference type="GeneID" id="108263007"/>
<protein>
    <submittedName>
        <fullName evidence="3">Uncharacterized protein LOC108263007</fullName>
    </submittedName>
</protein>
<gene>
    <name evidence="3" type="primary">LOC108263007</name>
</gene>
<dbReference type="STRING" id="7998.ENSIPUP00000003818"/>
<dbReference type="PANTHER" id="PTHR38706:SF2">
    <property type="match status" value="1"/>
</dbReference>
<dbReference type="Proteomes" id="UP000221080">
    <property type="component" value="Chromosome 3"/>
</dbReference>
<organism evidence="2 3">
    <name type="scientific">Ictalurus punctatus</name>
    <name type="common">Channel catfish</name>
    <name type="synonym">Silurus punctatus</name>
    <dbReference type="NCBI Taxonomy" id="7998"/>
    <lineage>
        <taxon>Eukaryota</taxon>
        <taxon>Metazoa</taxon>
        <taxon>Chordata</taxon>
        <taxon>Craniata</taxon>
        <taxon>Vertebrata</taxon>
        <taxon>Euteleostomi</taxon>
        <taxon>Actinopterygii</taxon>
        <taxon>Neopterygii</taxon>
        <taxon>Teleostei</taxon>
        <taxon>Ostariophysi</taxon>
        <taxon>Siluriformes</taxon>
        <taxon>Ictaluridae</taxon>
        <taxon>Ictalurus</taxon>
    </lineage>
</organism>
<evidence type="ECO:0000313" key="3">
    <source>
        <dbReference type="RefSeq" id="XP_017318866.2"/>
    </source>
</evidence>
<accession>A0A2D0QMC4</accession>
<feature type="compositionally biased region" description="Polar residues" evidence="1">
    <location>
        <begin position="190"/>
        <end position="234"/>
    </location>
</feature>